<evidence type="ECO:0000313" key="2">
    <source>
        <dbReference type="Proteomes" id="UP000247498"/>
    </source>
</evidence>
<proteinExistence type="predicted"/>
<dbReference type="Proteomes" id="UP000247498">
    <property type="component" value="Unassembled WGS sequence"/>
</dbReference>
<organism evidence="1 2">
    <name type="scientific">Raphidocelis subcapitata</name>
    <dbReference type="NCBI Taxonomy" id="307507"/>
    <lineage>
        <taxon>Eukaryota</taxon>
        <taxon>Viridiplantae</taxon>
        <taxon>Chlorophyta</taxon>
        <taxon>core chlorophytes</taxon>
        <taxon>Chlorophyceae</taxon>
        <taxon>CS clade</taxon>
        <taxon>Sphaeropleales</taxon>
        <taxon>Selenastraceae</taxon>
        <taxon>Raphidocelis</taxon>
    </lineage>
</organism>
<sequence length="539" mass="53825">MTTVRARDRALLTGGLVIALDRTKEAIATDPATALVDLFGIKGIVPADSGNEASPQRTAARAAAEGVRARRRGGALSGFIRTISQKSLFPEVKIPGVDNAIPTKRVFSALIARSKKELCAEREKKARTELPAGNAAAAAAAGHAAAPAAAAPAALAAAPPPTGLIRSTAAVALDAAPGAGLAAALASLGAPPTGSPQQLSSAAAAAAVAGAPAFASPDSRPPAQPAGNAAAAAAAGHAAAPAAAAPAALAAAPPPTGLIRSTAAVALDALDALAAATPFDPPGDVRALTSALLLEPAAAPLRKALDNLSPGGGYLDTLLEALGHGGGIGVATALQPPKPASPFEAGSMYTIVKYLSYACYDPVSLGAADTGAALVTLRTAIEGAPLVKFLLQQAQELGKGAESPCLLVPHKHSHLHVTIPLQSYRLNDNCGRLMSVAAWLRAREPGAASAWELYDLMARGAQARHLCHSGKKGCVAMSHIVLSLANNGGAAVGGGDGACRLRADRTCACSQRGTQPCWVDTAGRAIEGTETTKVAYSRA</sequence>
<comment type="caution">
    <text evidence="1">The sequence shown here is derived from an EMBL/GenBank/DDBJ whole genome shotgun (WGS) entry which is preliminary data.</text>
</comment>
<name>A0A2V0PEA1_9CHLO</name>
<protein>
    <submittedName>
        <fullName evidence="1">Uncharacterized protein</fullName>
    </submittedName>
</protein>
<dbReference type="EMBL" id="BDRX01000109">
    <property type="protein sequence ID" value="GBF97839.1"/>
    <property type="molecule type" value="Genomic_DNA"/>
</dbReference>
<dbReference type="InParanoid" id="A0A2V0PEA1"/>
<gene>
    <name evidence="1" type="ORF">Rsub_11189</name>
</gene>
<reference evidence="1 2" key="1">
    <citation type="journal article" date="2018" name="Sci. Rep.">
        <title>Raphidocelis subcapitata (=Pseudokirchneriella subcapitata) provides an insight into genome evolution and environmental adaptations in the Sphaeropleales.</title>
        <authorList>
            <person name="Suzuki S."/>
            <person name="Yamaguchi H."/>
            <person name="Nakajima N."/>
            <person name="Kawachi M."/>
        </authorList>
    </citation>
    <scope>NUCLEOTIDE SEQUENCE [LARGE SCALE GENOMIC DNA]</scope>
    <source>
        <strain evidence="1 2">NIES-35</strain>
    </source>
</reference>
<keyword evidence="2" id="KW-1185">Reference proteome</keyword>
<dbReference type="AlphaFoldDB" id="A0A2V0PEA1"/>
<evidence type="ECO:0000313" key="1">
    <source>
        <dbReference type="EMBL" id="GBF97839.1"/>
    </source>
</evidence>
<accession>A0A2V0PEA1</accession>